<dbReference type="Gene3D" id="1.10.3720.10">
    <property type="entry name" value="MetI-like"/>
    <property type="match status" value="2"/>
</dbReference>
<evidence type="ECO:0000256" key="11">
    <source>
        <dbReference type="ARBA" id="ARBA00023136"/>
    </source>
</evidence>
<comment type="subcellular location">
    <subcellularLocation>
        <location evidence="2">Cell inner membrane</location>
        <topology evidence="2">Multi-pass membrane protein</topology>
    </subcellularLocation>
    <subcellularLocation>
        <location evidence="18">Cell membrane</location>
        <topology evidence="18">Multi-pass membrane protein</topology>
    </subcellularLocation>
    <subcellularLocation>
        <location evidence="1">Cell membrane</location>
        <topology evidence="1">Peripheral membrane protein</topology>
    </subcellularLocation>
</comment>
<feature type="transmembrane region" description="Helical" evidence="18">
    <location>
        <begin position="216"/>
        <end position="238"/>
    </location>
</feature>
<dbReference type="PROSITE" id="PS50928">
    <property type="entry name" value="ABC_TM1"/>
    <property type="match status" value="2"/>
</dbReference>
<reference evidence="22" key="1">
    <citation type="submission" date="2017-11" db="EMBL/GenBank/DDBJ databases">
        <authorList>
            <person name="Kajale S.C."/>
            <person name="Sharma A."/>
        </authorList>
    </citation>
    <scope>NUCLEOTIDE SEQUENCE</scope>
    <source>
        <strain evidence="22">LS1_42</strain>
    </source>
</reference>
<keyword evidence="8" id="KW-0547">Nucleotide-binding</keyword>
<keyword evidence="5" id="KW-0500">Molybdenum</keyword>
<dbReference type="OrthoDB" id="169977at2157"/>
<feature type="transmembrane region" description="Helical" evidence="18">
    <location>
        <begin position="352"/>
        <end position="375"/>
    </location>
</feature>
<keyword evidence="4" id="KW-1003">Cell membrane</keyword>
<dbReference type="PROSITE" id="PS00211">
    <property type="entry name" value="ABC_TRANSPORTER_1"/>
    <property type="match status" value="1"/>
</dbReference>
<keyword evidence="3 18" id="KW-0813">Transport</keyword>
<feature type="transmembrane region" description="Helical" evidence="18">
    <location>
        <begin position="258"/>
        <end position="276"/>
    </location>
</feature>
<feature type="transmembrane region" description="Helical" evidence="18">
    <location>
        <begin position="467"/>
        <end position="488"/>
    </location>
</feature>
<dbReference type="PANTHER" id="PTHR43357:SF3">
    <property type="entry name" value="FE(3+)-TRANSPORT SYSTEM PERMEASE PROTEIN FBPB 2"/>
    <property type="match status" value="1"/>
</dbReference>
<dbReference type="GO" id="GO:0016887">
    <property type="term" value="F:ATP hydrolysis activity"/>
    <property type="evidence" value="ECO:0007669"/>
    <property type="project" value="InterPro"/>
</dbReference>
<feature type="region of interest" description="Disordered" evidence="19">
    <location>
        <begin position="555"/>
        <end position="614"/>
    </location>
</feature>
<dbReference type="InterPro" id="IPR013611">
    <property type="entry name" value="Transp-assoc_OB_typ2"/>
</dbReference>
<evidence type="ECO:0000256" key="9">
    <source>
        <dbReference type="ARBA" id="ARBA00022840"/>
    </source>
</evidence>
<dbReference type="InterPro" id="IPR008995">
    <property type="entry name" value="Mo/tungstate-bd_C_term_dom"/>
</dbReference>
<evidence type="ECO:0000259" key="21">
    <source>
        <dbReference type="PROSITE" id="PS50928"/>
    </source>
</evidence>
<comment type="similarity">
    <text evidence="12">Belongs to the ABC transporter superfamily. Sulfate/tungstate importer (TC 3.A.1.6) family.</text>
</comment>
<dbReference type="GO" id="GO:0005524">
    <property type="term" value="F:ATP binding"/>
    <property type="evidence" value="ECO:0007669"/>
    <property type="project" value="UniProtKB-KW"/>
</dbReference>
<evidence type="ECO:0000256" key="6">
    <source>
        <dbReference type="ARBA" id="ARBA00022519"/>
    </source>
</evidence>
<feature type="domain" description="ABC transmembrane type-1" evidence="21">
    <location>
        <begin position="349"/>
        <end position="539"/>
    </location>
</feature>
<organism evidence="22 23">
    <name type="scientific">Natronococcus pandeyae</name>
    <dbReference type="NCBI Taxonomy" id="2055836"/>
    <lineage>
        <taxon>Archaea</taxon>
        <taxon>Methanobacteriati</taxon>
        <taxon>Methanobacteriota</taxon>
        <taxon>Stenosarchaea group</taxon>
        <taxon>Halobacteria</taxon>
        <taxon>Halobacteriales</taxon>
        <taxon>Natrialbaceae</taxon>
        <taxon>Natronococcus</taxon>
    </lineage>
</organism>
<dbReference type="Gene3D" id="3.40.50.300">
    <property type="entry name" value="P-loop containing nucleotide triphosphate hydrolases"/>
    <property type="match status" value="1"/>
</dbReference>
<name>A0A8J8Q684_9EURY</name>
<dbReference type="EC" id="7.3.2.6" evidence="14"/>
<dbReference type="InterPro" id="IPR003593">
    <property type="entry name" value="AAA+_ATPase"/>
</dbReference>
<feature type="transmembrane region" description="Helical" evidence="18">
    <location>
        <begin position="77"/>
        <end position="100"/>
    </location>
</feature>
<dbReference type="FunFam" id="3.40.50.300:FF:000425">
    <property type="entry name" value="Probable ABC transporter, ATP-binding subunit"/>
    <property type="match status" value="1"/>
</dbReference>
<comment type="similarity">
    <text evidence="18">Belongs to the binding-protein-dependent transport system permease family.</text>
</comment>
<proteinExistence type="inferred from homology"/>
<comment type="catalytic activity">
    <reaction evidence="16">
        <text>tungstate(in) + ATP + H2O = tungstate(out) + ADP + phosphate + H(+)</text>
        <dbReference type="Rhea" id="RHEA:35027"/>
        <dbReference type="ChEBI" id="CHEBI:15377"/>
        <dbReference type="ChEBI" id="CHEBI:15378"/>
        <dbReference type="ChEBI" id="CHEBI:30616"/>
        <dbReference type="ChEBI" id="CHEBI:43474"/>
        <dbReference type="ChEBI" id="CHEBI:46502"/>
        <dbReference type="ChEBI" id="CHEBI:456216"/>
        <dbReference type="EC" id="7.3.2.6"/>
    </reaction>
</comment>
<evidence type="ECO:0000256" key="8">
    <source>
        <dbReference type="ARBA" id="ARBA00022741"/>
    </source>
</evidence>
<evidence type="ECO:0000256" key="19">
    <source>
        <dbReference type="SAM" id="MobiDB-lite"/>
    </source>
</evidence>
<evidence type="ECO:0000256" key="16">
    <source>
        <dbReference type="ARBA" id="ARBA00047936"/>
    </source>
</evidence>
<dbReference type="PANTHER" id="PTHR43357">
    <property type="entry name" value="INNER MEMBRANE ABC TRANSPORTER PERMEASE PROTEIN YDCV"/>
    <property type="match status" value="1"/>
</dbReference>
<keyword evidence="6" id="KW-0997">Cell inner membrane</keyword>
<evidence type="ECO:0000256" key="12">
    <source>
        <dbReference type="ARBA" id="ARBA00038307"/>
    </source>
</evidence>
<feature type="region of interest" description="Disordered" evidence="19">
    <location>
        <begin position="1"/>
        <end position="29"/>
    </location>
</feature>
<comment type="function">
    <text evidence="17">Part of the ABC transporter complex WtpABC involved in molybdate/tungstate import. Responsible for energy coupling to the transport system.</text>
</comment>
<evidence type="ECO:0000259" key="20">
    <source>
        <dbReference type="PROSITE" id="PS50893"/>
    </source>
</evidence>
<dbReference type="PROSITE" id="PS50893">
    <property type="entry name" value="ABC_TRANSPORTER_2"/>
    <property type="match status" value="1"/>
</dbReference>
<feature type="transmembrane region" description="Helical" evidence="18">
    <location>
        <begin position="419"/>
        <end position="446"/>
    </location>
</feature>
<evidence type="ECO:0000256" key="13">
    <source>
        <dbReference type="ARBA" id="ARBA00038781"/>
    </source>
</evidence>
<evidence type="ECO:0000256" key="4">
    <source>
        <dbReference type="ARBA" id="ARBA00022475"/>
    </source>
</evidence>
<keyword evidence="7 18" id="KW-0812">Transmembrane</keyword>
<dbReference type="Pfam" id="PF00005">
    <property type="entry name" value="ABC_tran"/>
    <property type="match status" value="1"/>
</dbReference>
<dbReference type="AlphaFoldDB" id="A0A8J8Q684"/>
<dbReference type="InterPro" id="IPR017871">
    <property type="entry name" value="ABC_transporter-like_CS"/>
</dbReference>
<comment type="subunit">
    <text evidence="13">The complex is composed of two ATP-binding proteins (WtpC), two transmembrane proteins (WtpB) and a solute-binding protein (WtpA).</text>
</comment>
<dbReference type="InterPro" id="IPR035906">
    <property type="entry name" value="MetI-like_sf"/>
</dbReference>
<gene>
    <name evidence="22" type="ORF">CV102_00740</name>
</gene>
<feature type="domain" description="ABC transporter" evidence="20">
    <location>
        <begin position="619"/>
        <end position="851"/>
    </location>
</feature>
<dbReference type="Pfam" id="PF00528">
    <property type="entry name" value="BPD_transp_1"/>
    <property type="match status" value="1"/>
</dbReference>
<dbReference type="SMART" id="SM00382">
    <property type="entry name" value="AAA"/>
    <property type="match status" value="1"/>
</dbReference>
<dbReference type="Proteomes" id="UP000766904">
    <property type="component" value="Unassembled WGS sequence"/>
</dbReference>
<evidence type="ECO:0000256" key="3">
    <source>
        <dbReference type="ARBA" id="ARBA00022448"/>
    </source>
</evidence>
<evidence type="ECO:0000256" key="18">
    <source>
        <dbReference type="RuleBase" id="RU363032"/>
    </source>
</evidence>
<dbReference type="InterPro" id="IPR003439">
    <property type="entry name" value="ABC_transporter-like_ATP-bd"/>
</dbReference>
<feature type="transmembrane region" description="Helical" evidence="18">
    <location>
        <begin position="387"/>
        <end position="407"/>
    </location>
</feature>
<evidence type="ECO:0000313" key="23">
    <source>
        <dbReference type="Proteomes" id="UP000766904"/>
    </source>
</evidence>
<keyword evidence="11 18" id="KW-0472">Membrane</keyword>
<evidence type="ECO:0000256" key="17">
    <source>
        <dbReference type="ARBA" id="ARBA00057369"/>
    </source>
</evidence>
<dbReference type="SUPFAM" id="SSF52540">
    <property type="entry name" value="P-loop containing nucleoside triphosphate hydrolases"/>
    <property type="match status" value="1"/>
</dbReference>
<evidence type="ECO:0000256" key="10">
    <source>
        <dbReference type="ARBA" id="ARBA00022989"/>
    </source>
</evidence>
<feature type="transmembrane region" description="Helical" evidence="18">
    <location>
        <begin position="112"/>
        <end position="137"/>
    </location>
</feature>
<protein>
    <recommendedName>
        <fullName evidence="15">Molybdate/tungstate import ATP-binding protein WtpC</fullName>
        <ecNumber evidence="14">7.3.2.6</ecNumber>
    </recommendedName>
</protein>
<feature type="compositionally biased region" description="Basic and acidic residues" evidence="19">
    <location>
        <begin position="19"/>
        <end position="29"/>
    </location>
</feature>
<dbReference type="GO" id="GO:0043190">
    <property type="term" value="C:ATP-binding cassette (ABC) transporter complex"/>
    <property type="evidence" value="ECO:0007669"/>
    <property type="project" value="InterPro"/>
</dbReference>
<dbReference type="EMBL" id="PHNJ01000001">
    <property type="protein sequence ID" value="TYL40141.1"/>
    <property type="molecule type" value="Genomic_DNA"/>
</dbReference>
<feature type="transmembrane region" description="Helical" evidence="18">
    <location>
        <begin position="517"/>
        <end position="540"/>
    </location>
</feature>
<dbReference type="CDD" id="cd06261">
    <property type="entry name" value="TM_PBP2"/>
    <property type="match status" value="2"/>
</dbReference>
<feature type="domain" description="ABC transmembrane type-1" evidence="21">
    <location>
        <begin position="77"/>
        <end position="277"/>
    </location>
</feature>
<keyword evidence="10 18" id="KW-1133">Transmembrane helix</keyword>
<evidence type="ECO:0000256" key="2">
    <source>
        <dbReference type="ARBA" id="ARBA00004429"/>
    </source>
</evidence>
<dbReference type="SUPFAM" id="SSF161098">
    <property type="entry name" value="MetI-like"/>
    <property type="match status" value="2"/>
</dbReference>
<keyword evidence="9" id="KW-0067">ATP-binding</keyword>
<feature type="transmembrane region" description="Helical" evidence="18">
    <location>
        <begin position="34"/>
        <end position="57"/>
    </location>
</feature>
<evidence type="ECO:0000256" key="14">
    <source>
        <dbReference type="ARBA" id="ARBA00039025"/>
    </source>
</evidence>
<dbReference type="InterPro" id="IPR027417">
    <property type="entry name" value="P-loop_NTPase"/>
</dbReference>
<evidence type="ECO:0000256" key="1">
    <source>
        <dbReference type="ARBA" id="ARBA00004202"/>
    </source>
</evidence>
<keyword evidence="23" id="KW-1185">Reference proteome</keyword>
<feature type="transmembrane region" description="Helical" evidence="18">
    <location>
        <begin position="308"/>
        <end position="332"/>
    </location>
</feature>
<feature type="compositionally biased region" description="Basic and acidic residues" evidence="19">
    <location>
        <begin position="572"/>
        <end position="585"/>
    </location>
</feature>
<comment type="caution">
    <text evidence="22">The sequence shown here is derived from an EMBL/GenBank/DDBJ whole genome shotgun (WGS) entry which is preliminary data.</text>
</comment>
<dbReference type="SUPFAM" id="SSF50331">
    <property type="entry name" value="MOP-like"/>
    <property type="match status" value="1"/>
</dbReference>
<dbReference type="GO" id="GO:1901238">
    <property type="term" value="F:ABC-type tungstate transporter activity"/>
    <property type="evidence" value="ECO:0007669"/>
    <property type="project" value="UniProtKB-EC"/>
</dbReference>
<evidence type="ECO:0000256" key="7">
    <source>
        <dbReference type="ARBA" id="ARBA00022692"/>
    </source>
</evidence>
<evidence type="ECO:0000256" key="5">
    <source>
        <dbReference type="ARBA" id="ARBA00022505"/>
    </source>
</evidence>
<evidence type="ECO:0000313" key="22">
    <source>
        <dbReference type="EMBL" id="TYL40141.1"/>
    </source>
</evidence>
<sequence>MPTPDPFDVDGTSPTATEDSGRDDSPESPRRTGITLLAAAIAALIVVPVCWIAIVALRVEPDRAMSIVVRSTTLEVLVNTVSLVVVVTTLSVLIGVPLAILTTLTDLPYSRFWLVALSVPLVIPSYTSAYAFISVWGPNGLVQSLVAPLGVDSLPEIYGFPGTVFVLTLYNYPFVYLTTVAGLRSFDTSYIDIARSLENDLVDVFRRIVIPMTRPAILAGALLAALETAGDFGVPAMLRFDVFTRQIYVEHNALAHDYAAMLSLHLVAITLVILALESRVRRHRAVHGSARGETRSYTIRLGRWKWPALAACALVVGFAIVLPVAFLLWWLVTGPEAYVGAFEFRPEYAINSVYVSVLAAVVAAVLALPVAYLAAHERSLPSAVIERATYVGFAVPGVVIGLSLVSFGSSYVPAIYQTIPLLVFAYVVLYLPLAVGAARTSFVYVNPRFVEAARALGCTPLAAFRRVTLPLVLPGIVAGAALVFLHAMKELPATLLLRPTGFESLATFIWMAERNAYYGYAAAPALVLVCVSAIAILGVFPNSYVEYWSLFRRDGDPDGDESTDEGIGVTTEAERGERDTDRRPSAADGGTRVGPTTGTDTDHRSLEDERAETDEDVVLELADVTKCYDNGPAVSELSLSVREGEVLTLLGPSGCGKTTTLRLIAGLERPDAGTVRLRGRPIASEETFVPAEGRDVGIVFQEFALFPHRTVAANVAFGLPPEERDADAAVVDELLELVGLGAYRNRYPNELSGGQKQRVALARSLAPEPDVLLLDEPLSDLDAGLRVRMRETVTDVLEAVDVTAVWVTHNQAEALSVGDRTAVVTDGSIEQIDSPRTLFMRPASRLVADFLGRATYLRGRLVDGTVDTPIGAVDVAHSSGGGGVGSGPVDVLVRPDDVAIEPAPADRADGRIVHRQFDGPTARYRIELSEGDVLESRRSHEEWFEIGTPVAVTIAASHPLPAFDPGDA</sequence>
<accession>A0A8J8Q684</accession>
<evidence type="ECO:0000256" key="15">
    <source>
        <dbReference type="ARBA" id="ARBA00041133"/>
    </source>
</evidence>
<dbReference type="Pfam" id="PF08402">
    <property type="entry name" value="TOBE_2"/>
    <property type="match status" value="1"/>
</dbReference>
<dbReference type="InterPro" id="IPR000515">
    <property type="entry name" value="MetI-like"/>
</dbReference>